<evidence type="ECO:0000256" key="3">
    <source>
        <dbReference type="PIRSR" id="PIRSR623088-3"/>
    </source>
</evidence>
<reference evidence="5 6" key="1">
    <citation type="submission" date="2011-07" db="EMBL/GenBank/DDBJ databases">
        <authorList>
            <person name="Coyne R."/>
            <person name="Brami D."/>
            <person name="Johnson J."/>
            <person name="Hostetler J."/>
            <person name="Hannick L."/>
            <person name="Clark T."/>
            <person name="Cassidy-Hanley D."/>
            <person name="Inman J."/>
        </authorList>
    </citation>
    <scope>NUCLEOTIDE SEQUENCE [LARGE SCALE GENOMIC DNA]</scope>
    <source>
        <strain evidence="5 6">G5</strain>
    </source>
</reference>
<dbReference type="Gene3D" id="1.10.1300.10">
    <property type="entry name" value="3'5'-cyclic nucleotide phosphodiesterase, catalytic domain"/>
    <property type="match status" value="1"/>
</dbReference>
<evidence type="ECO:0000259" key="4">
    <source>
        <dbReference type="PROSITE" id="PS51845"/>
    </source>
</evidence>
<feature type="binding site" evidence="3">
    <location>
        <position position="33"/>
    </location>
    <ligand>
        <name>Zn(2+)</name>
        <dbReference type="ChEBI" id="CHEBI:29105"/>
        <label>1</label>
    </ligand>
</feature>
<evidence type="ECO:0000256" key="1">
    <source>
        <dbReference type="ARBA" id="ARBA00022723"/>
    </source>
</evidence>
<dbReference type="SUPFAM" id="SSF109604">
    <property type="entry name" value="HD-domain/PDEase-like"/>
    <property type="match status" value="1"/>
</dbReference>
<dbReference type="InParanoid" id="G0QWD5"/>
<dbReference type="AlphaFoldDB" id="G0QWD5"/>
<dbReference type="eggNOG" id="KOG3689">
    <property type="taxonomic scope" value="Eukaryota"/>
</dbReference>
<dbReference type="OMA" id="YNELAIM"/>
<dbReference type="CDD" id="cd00077">
    <property type="entry name" value="HDc"/>
    <property type="match status" value="1"/>
</dbReference>
<keyword evidence="1 3" id="KW-0479">Metal-binding</keyword>
<dbReference type="InterPro" id="IPR023174">
    <property type="entry name" value="PDEase_CS"/>
</dbReference>
<dbReference type="GO" id="GO:0007165">
    <property type="term" value="P:signal transduction"/>
    <property type="evidence" value="ECO:0007669"/>
    <property type="project" value="InterPro"/>
</dbReference>
<dbReference type="InterPro" id="IPR023088">
    <property type="entry name" value="PDEase"/>
</dbReference>
<dbReference type="EMBL" id="GL983988">
    <property type="protein sequence ID" value="EGR30482.1"/>
    <property type="molecule type" value="Genomic_DNA"/>
</dbReference>
<proteinExistence type="predicted"/>
<name>G0QWD5_ICHMU</name>
<protein>
    <recommendedName>
        <fullName evidence="4">PDEase domain-containing protein</fullName>
    </recommendedName>
</protein>
<organism evidence="5 6">
    <name type="scientific">Ichthyophthirius multifiliis</name>
    <name type="common">White spot disease agent</name>
    <name type="synonym">Ich</name>
    <dbReference type="NCBI Taxonomy" id="5932"/>
    <lineage>
        <taxon>Eukaryota</taxon>
        <taxon>Sar</taxon>
        <taxon>Alveolata</taxon>
        <taxon>Ciliophora</taxon>
        <taxon>Intramacronucleata</taxon>
        <taxon>Oligohymenophorea</taxon>
        <taxon>Hymenostomatida</taxon>
        <taxon>Ophryoglenina</taxon>
        <taxon>Ichthyophthirius</taxon>
    </lineage>
</organism>
<accession>G0QWD5</accession>
<dbReference type="InterPro" id="IPR002073">
    <property type="entry name" value="PDEase_catalytic_dom"/>
</dbReference>
<dbReference type="InterPro" id="IPR036971">
    <property type="entry name" value="PDEase_catalytic_dom_sf"/>
</dbReference>
<dbReference type="PROSITE" id="PS00126">
    <property type="entry name" value="PDEASE_I_1"/>
    <property type="match status" value="1"/>
</dbReference>
<dbReference type="InterPro" id="IPR003607">
    <property type="entry name" value="HD/PDEase_dom"/>
</dbReference>
<dbReference type="GO" id="GO:0046872">
    <property type="term" value="F:metal ion binding"/>
    <property type="evidence" value="ECO:0007669"/>
    <property type="project" value="UniProtKB-KW"/>
</dbReference>
<feature type="binding site" evidence="3">
    <location>
        <position position="32"/>
    </location>
    <ligand>
        <name>Zn(2+)</name>
        <dbReference type="ChEBI" id="CHEBI:29105"/>
        <label>1</label>
    </ligand>
</feature>
<sequence>MQCCHMLANCQKVKQILKNLESFALIFSGLCHDVGHTGKNNNFEIAVLSKLAIRYHDKSVLEQHHLAKTFKIMKRQQCNVLGGLNTLQYANVRRQMVSNILQTDIKQHFKLLQDFEIYWKNAGDKVTEIMNKENNENEIELLTGMIIHTADFTGASKKFPLSKQWSEKINQEFFMQYQEEGLRGVSQTAFMKDLDQLPIMSKAEKSFLNVIVLPLWQNLNDFYEGELQVNINNLNNSIEQWEYLSKNTGMLNENSGILNVSITQDKKEAYQQLNKLEEVPEEEEKSQDKI</sequence>
<keyword evidence="6" id="KW-1185">Reference proteome</keyword>
<evidence type="ECO:0000313" key="5">
    <source>
        <dbReference type="EMBL" id="EGR30482.1"/>
    </source>
</evidence>
<keyword evidence="2" id="KW-0378">Hydrolase</keyword>
<dbReference type="GO" id="GO:0004114">
    <property type="term" value="F:3',5'-cyclic-nucleotide phosphodiesterase activity"/>
    <property type="evidence" value="ECO:0007669"/>
    <property type="project" value="InterPro"/>
</dbReference>
<dbReference type="Pfam" id="PF00233">
    <property type="entry name" value="PDEase_I"/>
    <property type="match status" value="1"/>
</dbReference>
<dbReference type="GeneID" id="14906593"/>
<feature type="binding site" evidence="3">
    <location>
        <position position="151"/>
    </location>
    <ligand>
        <name>Zn(2+)</name>
        <dbReference type="ChEBI" id="CHEBI:29105"/>
        <label>1</label>
    </ligand>
</feature>
<feature type="domain" description="PDEase" evidence="4">
    <location>
        <begin position="1"/>
        <end position="248"/>
    </location>
</feature>
<dbReference type="RefSeq" id="XP_004032069.1">
    <property type="nucleotide sequence ID" value="XM_004032021.1"/>
</dbReference>
<dbReference type="OrthoDB" id="546632at2759"/>
<feature type="binding site" evidence="3">
    <location>
        <position position="33"/>
    </location>
    <ligand>
        <name>Zn(2+)</name>
        <dbReference type="ChEBI" id="CHEBI:29105"/>
        <label>2</label>
    </ligand>
</feature>
<dbReference type="STRING" id="857967.G0QWD5"/>
<evidence type="ECO:0000313" key="6">
    <source>
        <dbReference type="Proteomes" id="UP000008983"/>
    </source>
</evidence>
<dbReference type="PANTHER" id="PTHR11347">
    <property type="entry name" value="CYCLIC NUCLEOTIDE PHOSPHODIESTERASE"/>
    <property type="match status" value="1"/>
</dbReference>
<dbReference type="Proteomes" id="UP000008983">
    <property type="component" value="Unassembled WGS sequence"/>
</dbReference>
<dbReference type="PRINTS" id="PR00387">
    <property type="entry name" value="PDIESTERASE1"/>
</dbReference>
<gene>
    <name evidence="5" type="ORF">IMG5_131080</name>
</gene>
<dbReference type="PROSITE" id="PS51845">
    <property type="entry name" value="PDEASE_I_2"/>
    <property type="match status" value="1"/>
</dbReference>
<evidence type="ECO:0000256" key="2">
    <source>
        <dbReference type="ARBA" id="ARBA00022801"/>
    </source>
</evidence>